<proteinExistence type="inferred from homology"/>
<keyword evidence="4 5" id="KW-0732">Signal</keyword>
<keyword evidence="8" id="KW-1185">Reference proteome</keyword>
<feature type="chain" id="PRO_5045292973" evidence="5">
    <location>
        <begin position="26"/>
        <end position="528"/>
    </location>
</feature>
<dbReference type="PROSITE" id="PS01040">
    <property type="entry name" value="SBP_BACTERIAL_5"/>
    <property type="match status" value="1"/>
</dbReference>
<comment type="subcellular location">
    <subcellularLocation>
        <location evidence="1">Periplasm</location>
    </subcellularLocation>
</comment>
<dbReference type="PANTHER" id="PTHR30290">
    <property type="entry name" value="PERIPLASMIC BINDING COMPONENT OF ABC TRANSPORTER"/>
    <property type="match status" value="1"/>
</dbReference>
<evidence type="ECO:0000256" key="3">
    <source>
        <dbReference type="ARBA" id="ARBA00022448"/>
    </source>
</evidence>
<gene>
    <name evidence="7" type="ORF">U0C82_08685</name>
</gene>
<evidence type="ECO:0000313" key="8">
    <source>
        <dbReference type="Proteomes" id="UP001294412"/>
    </source>
</evidence>
<dbReference type="PIRSF" id="PIRSF002741">
    <property type="entry name" value="MppA"/>
    <property type="match status" value="1"/>
</dbReference>
<keyword evidence="3" id="KW-0813">Transport</keyword>
<name>A0ABU5I2L6_9HYPH</name>
<organism evidence="7 8">
    <name type="scientific">Fulvimarina uroteuthidis</name>
    <dbReference type="NCBI Taxonomy" id="3098149"/>
    <lineage>
        <taxon>Bacteria</taxon>
        <taxon>Pseudomonadati</taxon>
        <taxon>Pseudomonadota</taxon>
        <taxon>Alphaproteobacteria</taxon>
        <taxon>Hyphomicrobiales</taxon>
        <taxon>Aurantimonadaceae</taxon>
        <taxon>Fulvimarina</taxon>
    </lineage>
</organism>
<evidence type="ECO:0000256" key="1">
    <source>
        <dbReference type="ARBA" id="ARBA00004418"/>
    </source>
</evidence>
<dbReference type="EMBL" id="JAXLPB010000002">
    <property type="protein sequence ID" value="MDY8109218.1"/>
    <property type="molecule type" value="Genomic_DNA"/>
</dbReference>
<accession>A0ABU5I2L6</accession>
<evidence type="ECO:0000256" key="4">
    <source>
        <dbReference type="ARBA" id="ARBA00022729"/>
    </source>
</evidence>
<dbReference type="InterPro" id="IPR030678">
    <property type="entry name" value="Peptide/Ni-bd"/>
</dbReference>
<comment type="caution">
    <text evidence="7">The sequence shown here is derived from an EMBL/GenBank/DDBJ whole genome shotgun (WGS) entry which is preliminary data.</text>
</comment>
<evidence type="ECO:0000256" key="2">
    <source>
        <dbReference type="ARBA" id="ARBA00005695"/>
    </source>
</evidence>
<dbReference type="InterPro" id="IPR023765">
    <property type="entry name" value="SBP_5_CS"/>
</dbReference>
<dbReference type="InterPro" id="IPR000914">
    <property type="entry name" value="SBP_5_dom"/>
</dbReference>
<protein>
    <submittedName>
        <fullName evidence="7">Peptide ABC transporter substrate-binding protein</fullName>
    </submittedName>
</protein>
<dbReference type="SUPFAM" id="SSF53850">
    <property type="entry name" value="Periplasmic binding protein-like II"/>
    <property type="match status" value="1"/>
</dbReference>
<dbReference type="Gene3D" id="3.90.76.10">
    <property type="entry name" value="Dipeptide-binding Protein, Domain 1"/>
    <property type="match status" value="1"/>
</dbReference>
<dbReference type="Gene3D" id="3.40.190.10">
    <property type="entry name" value="Periplasmic binding protein-like II"/>
    <property type="match status" value="1"/>
</dbReference>
<feature type="domain" description="Solute-binding protein family 5" evidence="6">
    <location>
        <begin position="69"/>
        <end position="446"/>
    </location>
</feature>
<reference evidence="7 8" key="1">
    <citation type="submission" date="2023-12" db="EMBL/GenBank/DDBJ databases">
        <title>Description of Novel Strain Fulvimarina sp. 2208YS6-2-32 isolated from Uroteuthis (Photololigo) edulis.</title>
        <authorList>
            <person name="Park J.-S."/>
        </authorList>
    </citation>
    <scope>NUCLEOTIDE SEQUENCE [LARGE SCALE GENOMIC DNA]</scope>
    <source>
        <strain evidence="7 8">2208YS6-2-32</strain>
    </source>
</reference>
<dbReference type="Gene3D" id="3.10.105.10">
    <property type="entry name" value="Dipeptide-binding Protein, Domain 3"/>
    <property type="match status" value="1"/>
</dbReference>
<dbReference type="PANTHER" id="PTHR30290:SF10">
    <property type="entry name" value="PERIPLASMIC OLIGOPEPTIDE-BINDING PROTEIN-RELATED"/>
    <property type="match status" value="1"/>
</dbReference>
<dbReference type="CDD" id="cd08504">
    <property type="entry name" value="PBP2_OppA"/>
    <property type="match status" value="1"/>
</dbReference>
<evidence type="ECO:0000259" key="6">
    <source>
        <dbReference type="Pfam" id="PF00496"/>
    </source>
</evidence>
<evidence type="ECO:0000313" key="7">
    <source>
        <dbReference type="EMBL" id="MDY8109218.1"/>
    </source>
</evidence>
<dbReference type="InterPro" id="IPR039424">
    <property type="entry name" value="SBP_5"/>
</dbReference>
<evidence type="ECO:0000256" key="5">
    <source>
        <dbReference type="SAM" id="SignalP"/>
    </source>
</evidence>
<dbReference type="RefSeq" id="WP_322186672.1">
    <property type="nucleotide sequence ID" value="NZ_JAXLPB010000002.1"/>
</dbReference>
<dbReference type="Pfam" id="PF00496">
    <property type="entry name" value="SBP_bac_5"/>
    <property type="match status" value="1"/>
</dbReference>
<comment type="similarity">
    <text evidence="2">Belongs to the bacterial solute-binding protein 5 family.</text>
</comment>
<sequence length="528" mass="59022">MHHFLKALVSAVALCAVTGLSPAAAVTLNLHNGGDATSLDPQRVSGDWENRIVGDIFEGLVTEDAKARPIPGMARDWTISDDGLTYTFNLKEGIKWSDGEPVKASDFVFAFKRLMDPEQAAQYAYLQYPIKNAEAINTGKMDDLDALGVKAIDDRTVEITLERPTPYYLSALLHYTAYPLPEHVLKEKGDAWVQIGNIVTNGPYRPVEWVPGSHVLTEKNPEWSDPESLDIDGVKFFTLEDQSAALRRYRAGEFDILTGFPTDQYKWLQENRPGEARVEPFAGLYYYVLNTSRPPLDKADVRKALSMAVYREIIGPNVLGTGELPAFSWVPPGIGNYESGPAYVEWKDMAYPQRVEEAKRLLAEAGHGPDNPLKLTLSYNTDDNHKRIAVAVAAMWKPLGVDVELTNAETKVHYANLRQGTFEVGRAGWLADYDDPTNFLDLLKSGIEMNYGRWTNPEYDALLNKAAEMQNLEERAATLVKAETIALEDSAAIPIYYYVSRNVVSPQISGFEDNIKDIHRTRWLAKTE</sequence>
<feature type="signal peptide" evidence="5">
    <location>
        <begin position="1"/>
        <end position="25"/>
    </location>
</feature>
<dbReference type="Proteomes" id="UP001294412">
    <property type="component" value="Unassembled WGS sequence"/>
</dbReference>